<keyword evidence="1" id="KW-0472">Membrane</keyword>
<organism evidence="2 3">
    <name type="scientific">Riccia fluitans</name>
    <dbReference type="NCBI Taxonomy" id="41844"/>
    <lineage>
        <taxon>Eukaryota</taxon>
        <taxon>Viridiplantae</taxon>
        <taxon>Streptophyta</taxon>
        <taxon>Embryophyta</taxon>
        <taxon>Marchantiophyta</taxon>
        <taxon>Marchantiopsida</taxon>
        <taxon>Marchantiidae</taxon>
        <taxon>Marchantiales</taxon>
        <taxon>Ricciaceae</taxon>
        <taxon>Riccia</taxon>
    </lineage>
</organism>
<feature type="transmembrane region" description="Helical" evidence="1">
    <location>
        <begin position="84"/>
        <end position="106"/>
    </location>
</feature>
<dbReference type="AlphaFoldDB" id="A0ABD1ZC42"/>
<comment type="caution">
    <text evidence="2">The sequence shown here is derived from an EMBL/GenBank/DDBJ whole genome shotgun (WGS) entry which is preliminary data.</text>
</comment>
<keyword evidence="3" id="KW-1185">Reference proteome</keyword>
<keyword evidence="1" id="KW-1133">Transmembrane helix</keyword>
<dbReference type="PANTHER" id="PTHR37231">
    <property type="entry name" value="EXPRESSED PROTEIN"/>
    <property type="match status" value="1"/>
</dbReference>
<dbReference type="PANTHER" id="PTHR37231:SF2">
    <property type="entry name" value="EXPRESSED PROTEIN"/>
    <property type="match status" value="1"/>
</dbReference>
<evidence type="ECO:0000256" key="1">
    <source>
        <dbReference type="SAM" id="Phobius"/>
    </source>
</evidence>
<keyword evidence="1" id="KW-0812">Transmembrane</keyword>
<reference evidence="2 3" key="1">
    <citation type="submission" date="2024-09" db="EMBL/GenBank/DDBJ databases">
        <title>Chromosome-scale assembly of Riccia fluitans.</title>
        <authorList>
            <person name="Paukszto L."/>
            <person name="Sawicki J."/>
            <person name="Karawczyk K."/>
            <person name="Piernik-Szablinska J."/>
            <person name="Szczecinska M."/>
            <person name="Mazdziarz M."/>
        </authorList>
    </citation>
    <scope>NUCLEOTIDE SEQUENCE [LARGE SCALE GENOMIC DNA]</scope>
    <source>
        <strain evidence="2">Rf_01</strain>
        <tissue evidence="2">Aerial parts of the thallus</tissue>
    </source>
</reference>
<sequence>METVRAMALSSSGTSIAFPRPCSAIASPSSSRVLRSINLTSFFRGSSKLHRHKSAYAARTETPRGLGLTVVAAQSEDAESVGPVGVGAIAGGLVAVPVVAWSLYTLKTTGCGLPPGPGGAIGALEGVSYLVILGVIGWSIYTKVKTGAGLPSGPFGLLGAVEGLSYLTFLAILVVFGLQALDFGFIPGPLPGEQCFG</sequence>
<evidence type="ECO:0000313" key="3">
    <source>
        <dbReference type="Proteomes" id="UP001605036"/>
    </source>
</evidence>
<feature type="transmembrane region" description="Helical" evidence="1">
    <location>
        <begin position="153"/>
        <end position="178"/>
    </location>
</feature>
<name>A0ABD1ZC42_9MARC</name>
<feature type="transmembrane region" description="Helical" evidence="1">
    <location>
        <begin position="118"/>
        <end position="141"/>
    </location>
</feature>
<dbReference type="Proteomes" id="UP001605036">
    <property type="component" value="Unassembled WGS sequence"/>
</dbReference>
<gene>
    <name evidence="2" type="ORF">R1flu_012953</name>
</gene>
<evidence type="ECO:0000313" key="2">
    <source>
        <dbReference type="EMBL" id="KAL2645366.1"/>
    </source>
</evidence>
<protein>
    <submittedName>
        <fullName evidence="2">Uncharacterized protein</fullName>
    </submittedName>
</protein>
<dbReference type="EMBL" id="JBHFFA010000002">
    <property type="protein sequence ID" value="KAL2645366.1"/>
    <property type="molecule type" value="Genomic_DNA"/>
</dbReference>
<accession>A0ABD1ZC42</accession>
<proteinExistence type="predicted"/>